<sequence>MSVNKRVEGRRARRVASTVLQYVLTIGLSGFLFSLVSLWESAGQESQVRNERDALIRDAERWKVTTEMLNHRIDSLESKVGKLQVSDTAKQSAKSVSWTEALASQTVHARETSRRRNSATTQGFDQAAVRCGNSSRKRLTSLSLLTRACRSPNGARSRCLRHHQRRAVGILRSVTGRKSGTARDSQKADLCAAASCRYRRDGDRALRHQERPGTALPKEAPQGLMPLEKE</sequence>
<dbReference type="AlphaFoldDB" id="A0A072TCV9"/>
<keyword evidence="2" id="KW-0472">Membrane</keyword>
<keyword evidence="5" id="KW-1185">Reference proteome</keyword>
<feature type="transmembrane region" description="Helical" evidence="2">
    <location>
        <begin position="20"/>
        <end position="39"/>
    </location>
</feature>
<reference evidence="3 5" key="2">
    <citation type="journal article" date="2014" name="BMC Genomics">
        <title>An improved genome release (version Mt4.0) for the model legume Medicago truncatula.</title>
        <authorList>
            <person name="Tang H."/>
            <person name="Krishnakumar V."/>
            <person name="Bidwell S."/>
            <person name="Rosen B."/>
            <person name="Chan A."/>
            <person name="Zhou S."/>
            <person name="Gentzbittel L."/>
            <person name="Childs K.L."/>
            <person name="Yandell M."/>
            <person name="Gundlach H."/>
            <person name="Mayer K.F."/>
            <person name="Schwartz D.C."/>
            <person name="Town C.D."/>
        </authorList>
    </citation>
    <scope>GENOME REANNOTATION</scope>
    <source>
        <strain evidence="3">A17</strain>
        <strain evidence="4 5">cv. Jemalong A17</strain>
    </source>
</reference>
<dbReference type="Proteomes" id="UP000002051">
    <property type="component" value="Unassembled WGS sequence"/>
</dbReference>
<dbReference type="EnsemblPlants" id="KEH15349">
    <property type="protein sequence ID" value="KEH15349"/>
    <property type="gene ID" value="MTR_1305s0020"/>
</dbReference>
<feature type="region of interest" description="Disordered" evidence="1">
    <location>
        <begin position="202"/>
        <end position="230"/>
    </location>
</feature>
<evidence type="ECO:0000313" key="4">
    <source>
        <dbReference type="EnsemblPlants" id="KEH15349"/>
    </source>
</evidence>
<gene>
    <name evidence="3" type="ORF">MTR_1305s0020</name>
</gene>
<organism evidence="3 5">
    <name type="scientific">Medicago truncatula</name>
    <name type="common">Barrel medic</name>
    <name type="synonym">Medicago tribuloides</name>
    <dbReference type="NCBI Taxonomy" id="3880"/>
    <lineage>
        <taxon>Eukaryota</taxon>
        <taxon>Viridiplantae</taxon>
        <taxon>Streptophyta</taxon>
        <taxon>Embryophyta</taxon>
        <taxon>Tracheophyta</taxon>
        <taxon>Spermatophyta</taxon>
        <taxon>Magnoliopsida</taxon>
        <taxon>eudicotyledons</taxon>
        <taxon>Gunneridae</taxon>
        <taxon>Pentapetalae</taxon>
        <taxon>rosids</taxon>
        <taxon>fabids</taxon>
        <taxon>Fabales</taxon>
        <taxon>Fabaceae</taxon>
        <taxon>Papilionoideae</taxon>
        <taxon>50 kb inversion clade</taxon>
        <taxon>NPAAA clade</taxon>
        <taxon>Hologalegina</taxon>
        <taxon>IRL clade</taxon>
        <taxon>Trifolieae</taxon>
        <taxon>Medicago</taxon>
    </lineage>
</organism>
<protein>
    <submittedName>
        <fullName evidence="3">Transmembrane protein, putative</fullName>
    </submittedName>
</protein>
<keyword evidence="2" id="KW-1133">Transmembrane helix</keyword>
<dbReference type="EMBL" id="KL404029">
    <property type="protein sequence ID" value="KEH15349.1"/>
    <property type="molecule type" value="Genomic_DNA"/>
</dbReference>
<reference evidence="4" key="3">
    <citation type="submission" date="2015-06" db="UniProtKB">
        <authorList>
            <consortium name="EnsemblPlants"/>
        </authorList>
    </citation>
    <scope>IDENTIFICATION</scope>
    <source>
        <strain evidence="4">cv. Jemalong A17</strain>
    </source>
</reference>
<name>A0A072TCV9_MEDTR</name>
<dbReference type="HOGENOM" id="CLU_1206387_0_0_1"/>
<evidence type="ECO:0000313" key="5">
    <source>
        <dbReference type="Proteomes" id="UP000002051"/>
    </source>
</evidence>
<accession>A0A072TCV9</accession>
<evidence type="ECO:0000256" key="2">
    <source>
        <dbReference type="SAM" id="Phobius"/>
    </source>
</evidence>
<feature type="compositionally biased region" description="Basic and acidic residues" evidence="1">
    <location>
        <begin position="202"/>
        <end position="211"/>
    </location>
</feature>
<evidence type="ECO:0000256" key="1">
    <source>
        <dbReference type="SAM" id="MobiDB-lite"/>
    </source>
</evidence>
<reference evidence="3 5" key="1">
    <citation type="journal article" date="2011" name="Nature">
        <title>The Medicago genome provides insight into the evolution of rhizobial symbioses.</title>
        <authorList>
            <person name="Young N.D."/>
            <person name="Debelle F."/>
            <person name="Oldroyd G.E."/>
            <person name="Geurts R."/>
            <person name="Cannon S.B."/>
            <person name="Udvardi M.K."/>
            <person name="Benedito V.A."/>
            <person name="Mayer K.F."/>
            <person name="Gouzy J."/>
            <person name="Schoof H."/>
            <person name="Van de Peer Y."/>
            <person name="Proost S."/>
            <person name="Cook D.R."/>
            <person name="Meyers B.C."/>
            <person name="Spannagl M."/>
            <person name="Cheung F."/>
            <person name="De Mita S."/>
            <person name="Krishnakumar V."/>
            <person name="Gundlach H."/>
            <person name="Zhou S."/>
            <person name="Mudge J."/>
            <person name="Bharti A.K."/>
            <person name="Murray J.D."/>
            <person name="Naoumkina M.A."/>
            <person name="Rosen B."/>
            <person name="Silverstein K.A."/>
            <person name="Tang H."/>
            <person name="Rombauts S."/>
            <person name="Zhao P.X."/>
            <person name="Zhou P."/>
            <person name="Barbe V."/>
            <person name="Bardou P."/>
            <person name="Bechner M."/>
            <person name="Bellec A."/>
            <person name="Berger A."/>
            <person name="Berges H."/>
            <person name="Bidwell S."/>
            <person name="Bisseling T."/>
            <person name="Choisne N."/>
            <person name="Couloux A."/>
            <person name="Denny R."/>
            <person name="Deshpande S."/>
            <person name="Dai X."/>
            <person name="Doyle J.J."/>
            <person name="Dudez A.M."/>
            <person name="Farmer A.D."/>
            <person name="Fouteau S."/>
            <person name="Franken C."/>
            <person name="Gibelin C."/>
            <person name="Gish J."/>
            <person name="Goldstein S."/>
            <person name="Gonzalez A.J."/>
            <person name="Green P.J."/>
            <person name="Hallab A."/>
            <person name="Hartog M."/>
            <person name="Hua A."/>
            <person name="Humphray S.J."/>
            <person name="Jeong D.H."/>
            <person name="Jing Y."/>
            <person name="Jocker A."/>
            <person name="Kenton S.M."/>
            <person name="Kim D.J."/>
            <person name="Klee K."/>
            <person name="Lai H."/>
            <person name="Lang C."/>
            <person name="Lin S."/>
            <person name="Macmil S.L."/>
            <person name="Magdelenat G."/>
            <person name="Matthews L."/>
            <person name="McCorrison J."/>
            <person name="Monaghan E.L."/>
            <person name="Mun J.H."/>
            <person name="Najar F.Z."/>
            <person name="Nicholson C."/>
            <person name="Noirot C."/>
            <person name="O'Bleness M."/>
            <person name="Paule C.R."/>
            <person name="Poulain J."/>
            <person name="Prion F."/>
            <person name="Qin B."/>
            <person name="Qu C."/>
            <person name="Retzel E.F."/>
            <person name="Riddle C."/>
            <person name="Sallet E."/>
            <person name="Samain S."/>
            <person name="Samson N."/>
            <person name="Sanders I."/>
            <person name="Saurat O."/>
            <person name="Scarpelli C."/>
            <person name="Schiex T."/>
            <person name="Segurens B."/>
            <person name="Severin A.J."/>
            <person name="Sherrier D.J."/>
            <person name="Shi R."/>
            <person name="Sims S."/>
            <person name="Singer S.R."/>
            <person name="Sinharoy S."/>
            <person name="Sterck L."/>
            <person name="Viollet A."/>
            <person name="Wang B.B."/>
            <person name="Wang K."/>
            <person name="Wang M."/>
            <person name="Wang X."/>
            <person name="Warfsmann J."/>
            <person name="Weissenbach J."/>
            <person name="White D.D."/>
            <person name="White J.D."/>
            <person name="Wiley G.B."/>
            <person name="Wincker P."/>
            <person name="Xing Y."/>
            <person name="Yang L."/>
            <person name="Yao Z."/>
            <person name="Ying F."/>
            <person name="Zhai J."/>
            <person name="Zhou L."/>
            <person name="Zuber A."/>
            <person name="Denarie J."/>
            <person name="Dixon R.A."/>
            <person name="May G.D."/>
            <person name="Schwartz D.C."/>
            <person name="Rogers J."/>
            <person name="Quetier F."/>
            <person name="Town C.D."/>
            <person name="Roe B.A."/>
        </authorList>
    </citation>
    <scope>NUCLEOTIDE SEQUENCE [LARGE SCALE GENOMIC DNA]</scope>
    <source>
        <strain evidence="3">A17</strain>
        <strain evidence="4 5">cv. Jemalong A17</strain>
    </source>
</reference>
<evidence type="ECO:0000313" key="3">
    <source>
        <dbReference type="EMBL" id="KEH15349.1"/>
    </source>
</evidence>
<keyword evidence="2 3" id="KW-0812">Transmembrane</keyword>
<proteinExistence type="predicted"/>